<evidence type="ECO:0000313" key="7">
    <source>
        <dbReference type="Proteomes" id="UP000199659"/>
    </source>
</evidence>
<dbReference type="AlphaFoldDB" id="A0A1I6I7U6"/>
<feature type="active site" description="Nucleophile" evidence="4">
    <location>
        <position position="24"/>
    </location>
</feature>
<dbReference type="EMBL" id="FOYZ01000002">
    <property type="protein sequence ID" value="SFR62783.1"/>
    <property type="molecule type" value="Genomic_DNA"/>
</dbReference>
<dbReference type="Gene3D" id="3.40.50.2300">
    <property type="match status" value="1"/>
</dbReference>
<sequence length="165" mass="18997">MLFKFQVEKGVNSMSKYERLIFVCTGNTCRSPMAEAIYHGMVSEELVEVCSRGLVVLFPEPTNQKADVVMKNHNLVLENHVSMQLKKEELTDKTLVLCMTMVQKLKIMEEYGFLENVYSIKEFVGEEGDVLDPYGGSVLEYEDCFKELSRLMKKTIIKLHEEVLE</sequence>
<dbReference type="Proteomes" id="UP000199659">
    <property type="component" value="Unassembled WGS sequence"/>
</dbReference>
<dbReference type="InterPro" id="IPR023485">
    <property type="entry name" value="Ptyr_pPase"/>
</dbReference>
<keyword evidence="2" id="KW-0378">Hydrolase</keyword>
<evidence type="ECO:0000256" key="2">
    <source>
        <dbReference type="ARBA" id="ARBA00022801"/>
    </source>
</evidence>
<feature type="active site" evidence="4">
    <location>
        <position position="30"/>
    </location>
</feature>
<evidence type="ECO:0000313" key="6">
    <source>
        <dbReference type="EMBL" id="SFR62783.1"/>
    </source>
</evidence>
<dbReference type="InterPro" id="IPR036196">
    <property type="entry name" value="Ptyr_pPase_sf"/>
</dbReference>
<dbReference type="PANTHER" id="PTHR11717">
    <property type="entry name" value="LOW MOLECULAR WEIGHT PROTEIN TYROSINE PHOSPHATASE"/>
    <property type="match status" value="1"/>
</dbReference>
<keyword evidence="7" id="KW-1185">Reference proteome</keyword>
<dbReference type="SMART" id="SM00226">
    <property type="entry name" value="LMWPc"/>
    <property type="match status" value="1"/>
</dbReference>
<gene>
    <name evidence="6" type="ORF">SAMN05661086_00523</name>
</gene>
<proteinExistence type="inferred from homology"/>
<dbReference type="GO" id="GO:0004725">
    <property type="term" value="F:protein tyrosine phosphatase activity"/>
    <property type="evidence" value="ECO:0007669"/>
    <property type="project" value="InterPro"/>
</dbReference>
<dbReference type="Pfam" id="PF01451">
    <property type="entry name" value="LMWPc"/>
    <property type="match status" value="1"/>
</dbReference>
<keyword evidence="3" id="KW-0904">Protein phosphatase</keyword>
<evidence type="ECO:0000256" key="4">
    <source>
        <dbReference type="PIRSR" id="PIRSR617867-1"/>
    </source>
</evidence>
<dbReference type="PRINTS" id="PR00719">
    <property type="entry name" value="LMWPTPASE"/>
</dbReference>
<dbReference type="STRING" id="37658.SAMN05661086_00523"/>
<dbReference type="PANTHER" id="PTHR11717:SF31">
    <property type="entry name" value="LOW MOLECULAR WEIGHT PROTEIN-TYROSINE-PHOSPHATASE ETP-RELATED"/>
    <property type="match status" value="1"/>
</dbReference>
<accession>A0A1I6I7U6</accession>
<name>A0A1I6I7U6_9FIRM</name>
<evidence type="ECO:0000256" key="1">
    <source>
        <dbReference type="ARBA" id="ARBA00011063"/>
    </source>
</evidence>
<dbReference type="InterPro" id="IPR017867">
    <property type="entry name" value="Tyr_phospatase_low_mol_wt"/>
</dbReference>
<evidence type="ECO:0000256" key="3">
    <source>
        <dbReference type="ARBA" id="ARBA00022912"/>
    </source>
</evidence>
<evidence type="ECO:0000259" key="5">
    <source>
        <dbReference type="SMART" id="SM00226"/>
    </source>
</evidence>
<protein>
    <submittedName>
        <fullName evidence="6">Protein-tyrosine phosphatase</fullName>
    </submittedName>
</protein>
<organism evidence="6 7">
    <name type="scientific">Anaeromicropila populeti</name>
    <dbReference type="NCBI Taxonomy" id="37658"/>
    <lineage>
        <taxon>Bacteria</taxon>
        <taxon>Bacillati</taxon>
        <taxon>Bacillota</taxon>
        <taxon>Clostridia</taxon>
        <taxon>Lachnospirales</taxon>
        <taxon>Lachnospiraceae</taxon>
        <taxon>Anaeromicropila</taxon>
    </lineage>
</organism>
<dbReference type="SUPFAM" id="SSF52788">
    <property type="entry name" value="Phosphotyrosine protein phosphatases I"/>
    <property type="match status" value="1"/>
</dbReference>
<comment type="similarity">
    <text evidence="1">Belongs to the low molecular weight phosphotyrosine protein phosphatase family.</text>
</comment>
<feature type="active site" description="Proton donor" evidence="4">
    <location>
        <position position="132"/>
    </location>
</feature>
<dbReference type="InterPro" id="IPR050438">
    <property type="entry name" value="LMW_PTPase"/>
</dbReference>
<feature type="domain" description="Phosphotyrosine protein phosphatase I" evidence="5">
    <location>
        <begin position="18"/>
        <end position="158"/>
    </location>
</feature>
<reference evidence="6 7" key="1">
    <citation type="submission" date="2016-10" db="EMBL/GenBank/DDBJ databases">
        <authorList>
            <person name="de Groot N.N."/>
        </authorList>
    </citation>
    <scope>NUCLEOTIDE SEQUENCE [LARGE SCALE GENOMIC DNA]</scope>
    <source>
        <strain evidence="6 7">743A</strain>
    </source>
</reference>
<dbReference type="OrthoDB" id="9784339at2"/>